<comment type="similarity">
    <text evidence="1 6">Belongs to the sigma-70 factor family. ECF subfamily.</text>
</comment>
<dbReference type="PANTHER" id="PTHR43133">
    <property type="entry name" value="RNA POLYMERASE ECF-TYPE SIGMA FACTO"/>
    <property type="match status" value="1"/>
</dbReference>
<keyword evidence="2 6" id="KW-0805">Transcription regulation</keyword>
<evidence type="ECO:0000313" key="10">
    <source>
        <dbReference type="Proteomes" id="UP000219193"/>
    </source>
</evidence>
<dbReference type="Pfam" id="PF04545">
    <property type="entry name" value="Sigma70_r4"/>
    <property type="match status" value="1"/>
</dbReference>
<dbReference type="GO" id="GO:0006352">
    <property type="term" value="P:DNA-templated transcription initiation"/>
    <property type="evidence" value="ECO:0007669"/>
    <property type="project" value="InterPro"/>
</dbReference>
<dbReference type="InterPro" id="IPR013324">
    <property type="entry name" value="RNA_pol_sigma_r3/r4-like"/>
</dbReference>
<evidence type="ECO:0000256" key="1">
    <source>
        <dbReference type="ARBA" id="ARBA00010641"/>
    </source>
</evidence>
<dbReference type="PROSITE" id="PS01063">
    <property type="entry name" value="SIGMA70_ECF"/>
    <property type="match status" value="1"/>
</dbReference>
<dbReference type="InterPro" id="IPR036388">
    <property type="entry name" value="WH-like_DNA-bd_sf"/>
</dbReference>
<dbReference type="InterPro" id="IPR007630">
    <property type="entry name" value="RNA_pol_sigma70_r4"/>
</dbReference>
<feature type="domain" description="RNA polymerase sigma-70 region 4" evidence="8">
    <location>
        <begin position="127"/>
        <end position="172"/>
    </location>
</feature>
<dbReference type="SUPFAM" id="SSF88659">
    <property type="entry name" value="Sigma3 and sigma4 domains of RNA polymerase sigma factors"/>
    <property type="match status" value="1"/>
</dbReference>
<dbReference type="GO" id="GO:0016987">
    <property type="term" value="F:sigma factor activity"/>
    <property type="evidence" value="ECO:0007669"/>
    <property type="project" value="UniProtKB-KW"/>
</dbReference>
<dbReference type="OrthoDB" id="9784272at2"/>
<dbReference type="SUPFAM" id="SSF88946">
    <property type="entry name" value="Sigma2 domain of RNA polymerase sigma factors"/>
    <property type="match status" value="1"/>
</dbReference>
<gene>
    <name evidence="9" type="ORF">SAMN06296241_3157</name>
</gene>
<dbReference type="AlphaFoldDB" id="A0A285X8G0"/>
<dbReference type="InterPro" id="IPR007627">
    <property type="entry name" value="RNA_pol_sigma70_r2"/>
</dbReference>
<evidence type="ECO:0000256" key="5">
    <source>
        <dbReference type="ARBA" id="ARBA00023163"/>
    </source>
</evidence>
<dbReference type="Proteomes" id="UP000219193">
    <property type="component" value="Unassembled WGS sequence"/>
</dbReference>
<dbReference type="InterPro" id="IPR013325">
    <property type="entry name" value="RNA_pol_sigma_r2"/>
</dbReference>
<reference evidence="10" key="1">
    <citation type="submission" date="2017-09" db="EMBL/GenBank/DDBJ databases">
        <authorList>
            <person name="Varghese N."/>
            <person name="Submissions S."/>
        </authorList>
    </citation>
    <scope>NUCLEOTIDE SEQUENCE [LARGE SCALE GENOMIC DNA]</scope>
    <source>
        <strain evidence="10">CGMCC 1.12641</strain>
    </source>
</reference>
<evidence type="ECO:0000259" key="7">
    <source>
        <dbReference type="Pfam" id="PF04542"/>
    </source>
</evidence>
<dbReference type="GO" id="GO:0003677">
    <property type="term" value="F:DNA binding"/>
    <property type="evidence" value="ECO:0007669"/>
    <property type="project" value="UniProtKB-KW"/>
</dbReference>
<evidence type="ECO:0000259" key="8">
    <source>
        <dbReference type="Pfam" id="PF04545"/>
    </source>
</evidence>
<evidence type="ECO:0000256" key="2">
    <source>
        <dbReference type="ARBA" id="ARBA00023015"/>
    </source>
</evidence>
<protein>
    <recommendedName>
        <fullName evidence="6">RNA polymerase sigma factor</fullName>
    </recommendedName>
</protein>
<proteinExistence type="inferred from homology"/>
<accession>A0A285X8G0</accession>
<name>A0A285X8G0_9FLAO</name>
<dbReference type="RefSeq" id="WP_097057361.1">
    <property type="nucleotide sequence ID" value="NZ_OCMF01000006.1"/>
</dbReference>
<keyword evidence="4 6" id="KW-0238">DNA-binding</keyword>
<dbReference type="NCBIfam" id="TIGR02937">
    <property type="entry name" value="sigma70-ECF"/>
    <property type="match status" value="1"/>
</dbReference>
<organism evidence="9 10">
    <name type="scientific">Salinimicrobium sediminis</name>
    <dbReference type="NCBI Taxonomy" id="1343891"/>
    <lineage>
        <taxon>Bacteria</taxon>
        <taxon>Pseudomonadati</taxon>
        <taxon>Bacteroidota</taxon>
        <taxon>Flavobacteriia</taxon>
        <taxon>Flavobacteriales</taxon>
        <taxon>Flavobacteriaceae</taxon>
        <taxon>Salinimicrobium</taxon>
    </lineage>
</organism>
<dbReference type="PANTHER" id="PTHR43133:SF62">
    <property type="entry name" value="RNA POLYMERASE SIGMA FACTOR SIGZ"/>
    <property type="match status" value="1"/>
</dbReference>
<dbReference type="Pfam" id="PF04542">
    <property type="entry name" value="Sigma70_r2"/>
    <property type="match status" value="1"/>
</dbReference>
<keyword evidence="3 6" id="KW-0731">Sigma factor</keyword>
<evidence type="ECO:0000256" key="4">
    <source>
        <dbReference type="ARBA" id="ARBA00023125"/>
    </source>
</evidence>
<dbReference type="InterPro" id="IPR014284">
    <property type="entry name" value="RNA_pol_sigma-70_dom"/>
</dbReference>
<keyword evidence="10" id="KW-1185">Reference proteome</keyword>
<evidence type="ECO:0000256" key="3">
    <source>
        <dbReference type="ARBA" id="ARBA00023082"/>
    </source>
</evidence>
<dbReference type="EMBL" id="OCMF01000006">
    <property type="protein sequence ID" value="SOC81578.1"/>
    <property type="molecule type" value="Genomic_DNA"/>
</dbReference>
<keyword evidence="5 6" id="KW-0804">Transcription</keyword>
<evidence type="ECO:0000313" key="9">
    <source>
        <dbReference type="EMBL" id="SOC81578.1"/>
    </source>
</evidence>
<dbReference type="Gene3D" id="1.10.10.10">
    <property type="entry name" value="Winged helix-like DNA-binding domain superfamily/Winged helix DNA-binding domain"/>
    <property type="match status" value="1"/>
</dbReference>
<dbReference type="InterPro" id="IPR000838">
    <property type="entry name" value="RNA_pol_sigma70_ECF_CS"/>
</dbReference>
<sequence length="175" mass="20493">MQQDFLINQLQEGNEKAFEKIYQLYSKSIFGVIFTILKDEELAEEVLQDVFLKVWEKAPTYEASKGRFFTWILNIARNASIDQLRSKTYKDRQKNVEDETFVDVIESPHQLTDSTEAIGLQKYIKLLEPLCRSIIDLLFFKGYTQQESAKVLEMPLGTLKTRNRMCIKKLRASIR</sequence>
<feature type="domain" description="RNA polymerase sigma-70 region 2" evidence="7">
    <location>
        <begin position="22"/>
        <end position="87"/>
    </location>
</feature>
<evidence type="ECO:0000256" key="6">
    <source>
        <dbReference type="RuleBase" id="RU000716"/>
    </source>
</evidence>
<dbReference type="Gene3D" id="1.10.1740.10">
    <property type="match status" value="1"/>
</dbReference>
<dbReference type="InterPro" id="IPR039425">
    <property type="entry name" value="RNA_pol_sigma-70-like"/>
</dbReference>